<dbReference type="Proteomes" id="UP000783742">
    <property type="component" value="Unassembled WGS sequence"/>
</dbReference>
<dbReference type="PANTHER" id="PTHR42681:SF1">
    <property type="entry name" value="MALONYL-COA-ACYL CARRIER PROTEIN TRANSACYLASE, MITOCHONDRIAL"/>
    <property type="match status" value="1"/>
</dbReference>
<sequence>MSKVAVIFGGQGSQYENLGKVFIEKNVAPEIYGEIKEYEEIIKNGSFEEISMTKNLQPIMLAYQLASLKIVREKLDIDATCGLSLGEYASLVAANVISAEDALKLIKIRGKLMQECGEKINSKMLAILNKNEDEVKEIIKNSEISNIFISNINSPKQILIAGEEKDIDAFKVYAKENKIRNIEMKVSGAFHTKYMGEAAIEYKNYLEEISFSEPKIDYYLNLTGKKYSGEDLKLVLSKHIENPVRLYDCLENIVNSGVNKIIEIGPSDVLSKIIAKNFKNIEIISLKNEEEVIEFGENYGK</sequence>
<dbReference type="EMBL" id="JAHLQO010000001">
    <property type="protein sequence ID" value="MBU5668658.1"/>
    <property type="molecule type" value="Genomic_DNA"/>
</dbReference>
<dbReference type="InterPro" id="IPR050858">
    <property type="entry name" value="Mal-CoA-ACP_Trans/PKS_FabD"/>
</dbReference>
<name>A0ABS6FF42_9FIRM</name>
<organism evidence="4 5">
    <name type="scientific">Peptoniphilus ovalis</name>
    <dbReference type="NCBI Taxonomy" id="2841503"/>
    <lineage>
        <taxon>Bacteria</taxon>
        <taxon>Bacillati</taxon>
        <taxon>Bacillota</taxon>
        <taxon>Tissierellia</taxon>
        <taxon>Tissierellales</taxon>
        <taxon>Peptoniphilaceae</taxon>
        <taxon>Peptoniphilus</taxon>
    </lineage>
</organism>
<accession>A0ABS6FF42</accession>
<dbReference type="RefSeq" id="WP_216548492.1">
    <property type="nucleotide sequence ID" value="NZ_JAHLQO010000001.1"/>
</dbReference>
<evidence type="ECO:0000313" key="5">
    <source>
        <dbReference type="Proteomes" id="UP000783742"/>
    </source>
</evidence>
<proteinExistence type="inferred from homology"/>
<protein>
    <recommendedName>
        <fullName evidence="2">Malonyl CoA-acyl carrier protein transacylase</fullName>
        <ecNumber evidence="2">2.3.1.39</ecNumber>
    </recommendedName>
</protein>
<keyword evidence="1 2" id="KW-0808">Transferase</keyword>
<dbReference type="EC" id="2.3.1.39" evidence="2"/>
<dbReference type="SMART" id="SM00827">
    <property type="entry name" value="PKS_AT"/>
    <property type="match status" value="1"/>
</dbReference>
<keyword evidence="2" id="KW-0012">Acyltransferase</keyword>
<dbReference type="PIRSF" id="PIRSF000446">
    <property type="entry name" value="Mct"/>
    <property type="match status" value="1"/>
</dbReference>
<dbReference type="InterPro" id="IPR014043">
    <property type="entry name" value="Acyl_transferase_dom"/>
</dbReference>
<dbReference type="Pfam" id="PF00698">
    <property type="entry name" value="Acyl_transf_1"/>
    <property type="match status" value="1"/>
</dbReference>
<dbReference type="InterPro" id="IPR024925">
    <property type="entry name" value="Malonyl_CoA-ACP_transAc"/>
</dbReference>
<comment type="catalytic activity">
    <reaction evidence="2">
        <text>holo-[ACP] + malonyl-CoA = malonyl-[ACP] + CoA</text>
        <dbReference type="Rhea" id="RHEA:41792"/>
        <dbReference type="Rhea" id="RHEA-COMP:9623"/>
        <dbReference type="Rhea" id="RHEA-COMP:9685"/>
        <dbReference type="ChEBI" id="CHEBI:57287"/>
        <dbReference type="ChEBI" id="CHEBI:57384"/>
        <dbReference type="ChEBI" id="CHEBI:64479"/>
        <dbReference type="ChEBI" id="CHEBI:78449"/>
        <dbReference type="EC" id="2.3.1.39"/>
    </reaction>
</comment>
<evidence type="ECO:0000259" key="3">
    <source>
        <dbReference type="SMART" id="SM00827"/>
    </source>
</evidence>
<evidence type="ECO:0000256" key="2">
    <source>
        <dbReference type="PIRNR" id="PIRNR000446"/>
    </source>
</evidence>
<feature type="domain" description="Malonyl-CoA:ACP transacylase (MAT)" evidence="3">
    <location>
        <begin position="7"/>
        <end position="290"/>
    </location>
</feature>
<keyword evidence="5" id="KW-1185">Reference proteome</keyword>
<gene>
    <name evidence="4" type="ORF">KQI68_02270</name>
</gene>
<evidence type="ECO:0000313" key="4">
    <source>
        <dbReference type="EMBL" id="MBU5668658.1"/>
    </source>
</evidence>
<comment type="caution">
    <text evidence="4">The sequence shown here is derived from an EMBL/GenBank/DDBJ whole genome shotgun (WGS) entry which is preliminary data.</text>
</comment>
<dbReference type="PANTHER" id="PTHR42681">
    <property type="entry name" value="MALONYL-COA-ACYL CARRIER PROTEIN TRANSACYLASE, MITOCHONDRIAL"/>
    <property type="match status" value="1"/>
</dbReference>
<reference evidence="4 5" key="1">
    <citation type="submission" date="2021-06" db="EMBL/GenBank/DDBJ databases">
        <authorList>
            <person name="Sun Q."/>
            <person name="Li D."/>
        </authorList>
    </citation>
    <scope>NUCLEOTIDE SEQUENCE [LARGE SCALE GENOMIC DNA]</scope>
    <source>
        <strain evidence="4 5">MSJ-1</strain>
    </source>
</reference>
<comment type="similarity">
    <text evidence="2">Belongs to the fabD family.</text>
</comment>
<evidence type="ECO:0000256" key="1">
    <source>
        <dbReference type="ARBA" id="ARBA00022679"/>
    </source>
</evidence>